<dbReference type="GO" id="GO:0000981">
    <property type="term" value="F:DNA-binding transcription factor activity, RNA polymerase II-specific"/>
    <property type="evidence" value="ECO:0007669"/>
    <property type="project" value="InterPro"/>
</dbReference>
<accession>A0AAD6CS81</accession>
<dbReference type="Pfam" id="PF00172">
    <property type="entry name" value="Zn_clus"/>
    <property type="match status" value="1"/>
</dbReference>
<evidence type="ECO:0000256" key="1">
    <source>
        <dbReference type="ARBA" id="ARBA00023015"/>
    </source>
</evidence>
<feature type="domain" description="Zn(2)-C6 fungal-type" evidence="6">
    <location>
        <begin position="10"/>
        <end position="39"/>
    </location>
</feature>
<keyword evidence="2" id="KW-0238">DNA-binding</keyword>
<evidence type="ECO:0000313" key="8">
    <source>
        <dbReference type="Proteomes" id="UP001220324"/>
    </source>
</evidence>
<reference evidence="7 8" key="1">
    <citation type="journal article" date="2023" name="IMA Fungus">
        <title>Comparative genomic study of the Penicillium genus elucidates a diverse pangenome and 15 lateral gene transfer events.</title>
        <authorList>
            <person name="Petersen C."/>
            <person name="Sorensen T."/>
            <person name="Nielsen M.R."/>
            <person name="Sondergaard T.E."/>
            <person name="Sorensen J.L."/>
            <person name="Fitzpatrick D.A."/>
            <person name="Frisvad J.C."/>
            <person name="Nielsen K.L."/>
        </authorList>
    </citation>
    <scope>NUCLEOTIDE SEQUENCE [LARGE SCALE GENOMIC DNA]</scope>
    <source>
        <strain evidence="7 8">IBT 35679</strain>
    </source>
</reference>
<evidence type="ECO:0000256" key="3">
    <source>
        <dbReference type="ARBA" id="ARBA00023163"/>
    </source>
</evidence>
<dbReference type="PANTHER" id="PTHR38791">
    <property type="entry name" value="ZN(II)2CYS6 TRANSCRIPTION FACTOR (EUROFUNG)-RELATED-RELATED"/>
    <property type="match status" value="1"/>
</dbReference>
<evidence type="ECO:0000256" key="2">
    <source>
        <dbReference type="ARBA" id="ARBA00023125"/>
    </source>
</evidence>
<protein>
    <recommendedName>
        <fullName evidence="6">Zn(2)-C6 fungal-type domain-containing protein</fullName>
    </recommendedName>
</protein>
<dbReference type="PROSITE" id="PS50048">
    <property type="entry name" value="ZN2_CY6_FUNGAL_2"/>
    <property type="match status" value="1"/>
</dbReference>
<keyword evidence="3" id="KW-0804">Transcription</keyword>
<proteinExistence type="predicted"/>
<keyword evidence="8" id="KW-1185">Reference proteome</keyword>
<dbReference type="Proteomes" id="UP001220324">
    <property type="component" value="Unassembled WGS sequence"/>
</dbReference>
<name>A0AAD6CS81_9EURO</name>
<dbReference type="Pfam" id="PF11951">
    <property type="entry name" value="Fungal_trans_2"/>
    <property type="match status" value="1"/>
</dbReference>
<evidence type="ECO:0000259" key="6">
    <source>
        <dbReference type="PROSITE" id="PS50048"/>
    </source>
</evidence>
<dbReference type="GO" id="GO:0003677">
    <property type="term" value="F:DNA binding"/>
    <property type="evidence" value="ECO:0007669"/>
    <property type="project" value="UniProtKB-KW"/>
</dbReference>
<dbReference type="AlphaFoldDB" id="A0AAD6CS81"/>
<sequence length="336" mass="37821">MPNTGQFSRRCYSCRQRHCKCDLARPSCGQCLRAGKTCSGYRDDVSMRFRIINHSSFQPGTRRQNRKIRYEDPPMVKESSTEEDDTPSVQITYEPSQVWSHHVIPLVLDKFTVDLVDTRIDSSMFATIPRIISRTNEGSSVYSVCNAIACAYLATTTGTTAATVNRARAYGTALKTVNQALNDPVECKSDSTLLAIWMFVVYEFLSNPHLTSIAGSEEGDRHCRGMASLIRLRGSEQFSRQDGRNLIWFVCHCTQAKALVAGRESPEEVLGWIQELSQSMKGSEYILVQACTFAYHCTRLLCQIRNVLTGNLDLALTTYSSIMQQMNETERLWSSS</sequence>
<dbReference type="SMART" id="SM00066">
    <property type="entry name" value="GAL4"/>
    <property type="match status" value="1"/>
</dbReference>
<dbReference type="InterPro" id="IPR001138">
    <property type="entry name" value="Zn2Cys6_DnaBD"/>
</dbReference>
<dbReference type="EMBL" id="JAQIZZ010000006">
    <property type="protein sequence ID" value="KAJ5537723.1"/>
    <property type="molecule type" value="Genomic_DNA"/>
</dbReference>
<organism evidence="7 8">
    <name type="scientific">Penicillium frequentans</name>
    <dbReference type="NCBI Taxonomy" id="3151616"/>
    <lineage>
        <taxon>Eukaryota</taxon>
        <taxon>Fungi</taxon>
        <taxon>Dikarya</taxon>
        <taxon>Ascomycota</taxon>
        <taxon>Pezizomycotina</taxon>
        <taxon>Eurotiomycetes</taxon>
        <taxon>Eurotiomycetidae</taxon>
        <taxon>Eurotiales</taxon>
        <taxon>Aspergillaceae</taxon>
        <taxon>Penicillium</taxon>
    </lineage>
</organism>
<gene>
    <name evidence="7" type="ORF">N7494_007202</name>
</gene>
<feature type="region of interest" description="Disordered" evidence="5">
    <location>
        <begin position="59"/>
        <end position="87"/>
    </location>
</feature>
<dbReference type="GO" id="GO:0008270">
    <property type="term" value="F:zinc ion binding"/>
    <property type="evidence" value="ECO:0007669"/>
    <property type="project" value="InterPro"/>
</dbReference>
<keyword evidence="4" id="KW-0539">Nucleus</keyword>
<dbReference type="PANTHER" id="PTHR38791:SF5">
    <property type="entry name" value="TRANSCRIPTION FACTOR DBAG-RELATED"/>
    <property type="match status" value="1"/>
</dbReference>
<comment type="caution">
    <text evidence="7">The sequence shown here is derived from an EMBL/GenBank/DDBJ whole genome shotgun (WGS) entry which is preliminary data.</text>
</comment>
<evidence type="ECO:0000256" key="4">
    <source>
        <dbReference type="ARBA" id="ARBA00023242"/>
    </source>
</evidence>
<dbReference type="InterPro" id="IPR036864">
    <property type="entry name" value="Zn2-C6_fun-type_DNA-bd_sf"/>
</dbReference>
<keyword evidence="1" id="KW-0805">Transcription regulation</keyword>
<dbReference type="CDD" id="cd00067">
    <property type="entry name" value="GAL4"/>
    <property type="match status" value="1"/>
</dbReference>
<dbReference type="SUPFAM" id="SSF57701">
    <property type="entry name" value="Zn2/Cys6 DNA-binding domain"/>
    <property type="match status" value="1"/>
</dbReference>
<evidence type="ECO:0000313" key="7">
    <source>
        <dbReference type="EMBL" id="KAJ5537723.1"/>
    </source>
</evidence>
<dbReference type="InterPro" id="IPR053175">
    <property type="entry name" value="DHMBA_Reg_Transcription_Factor"/>
</dbReference>
<evidence type="ECO:0000256" key="5">
    <source>
        <dbReference type="SAM" id="MobiDB-lite"/>
    </source>
</evidence>
<dbReference type="InterPro" id="IPR021858">
    <property type="entry name" value="Fun_TF"/>
</dbReference>
<dbReference type="Gene3D" id="4.10.240.10">
    <property type="entry name" value="Zn(2)-C6 fungal-type DNA-binding domain"/>
    <property type="match status" value="1"/>
</dbReference>